<organism evidence="1 2">
    <name type="scientific">Rhodoferax lacus</name>
    <dbReference type="NCBI Taxonomy" id="2184758"/>
    <lineage>
        <taxon>Bacteria</taxon>
        <taxon>Pseudomonadati</taxon>
        <taxon>Pseudomonadota</taxon>
        <taxon>Betaproteobacteria</taxon>
        <taxon>Burkholderiales</taxon>
        <taxon>Comamonadaceae</taxon>
        <taxon>Rhodoferax</taxon>
    </lineage>
</organism>
<dbReference type="AlphaFoldDB" id="A0A3E1REP7"/>
<reference evidence="1 2" key="1">
    <citation type="submission" date="2018-05" db="EMBL/GenBank/DDBJ databases">
        <title>Rhodoferax soyangensis sp.nov., isolated from an oligotrophic freshwater lake.</title>
        <authorList>
            <person name="Park M."/>
        </authorList>
    </citation>
    <scope>NUCLEOTIDE SEQUENCE [LARGE SCALE GENOMIC DNA]</scope>
    <source>
        <strain evidence="1 2">IMCC26218</strain>
    </source>
</reference>
<comment type="caution">
    <text evidence="1">The sequence shown here is derived from an EMBL/GenBank/DDBJ whole genome shotgun (WGS) entry which is preliminary data.</text>
</comment>
<sequence>MDYNYSKDAFANVPTISALMANFGPQSDIKPQSISNAEDTYVYCKSTKKVIVEGSEKCPPSDEKKDTGGKSVEQRMQDLKRLFDSGLIDKELYQKKQEDILKLL</sequence>
<proteinExistence type="predicted"/>
<dbReference type="EMBL" id="QFZK01000002">
    <property type="protein sequence ID" value="RFO97846.1"/>
    <property type="molecule type" value="Genomic_DNA"/>
</dbReference>
<protein>
    <recommendedName>
        <fullName evidence="3">SHOCT domain-containing protein</fullName>
    </recommendedName>
</protein>
<evidence type="ECO:0000313" key="2">
    <source>
        <dbReference type="Proteomes" id="UP000260665"/>
    </source>
</evidence>
<gene>
    <name evidence="1" type="ORF">DIC66_03715</name>
</gene>
<accession>A0A3E1REP7</accession>
<dbReference type="Proteomes" id="UP000260665">
    <property type="component" value="Unassembled WGS sequence"/>
</dbReference>
<keyword evidence="2" id="KW-1185">Reference proteome</keyword>
<evidence type="ECO:0000313" key="1">
    <source>
        <dbReference type="EMBL" id="RFO97846.1"/>
    </source>
</evidence>
<name>A0A3E1REP7_9BURK</name>
<evidence type="ECO:0008006" key="3">
    <source>
        <dbReference type="Google" id="ProtNLM"/>
    </source>
</evidence>